<evidence type="ECO:0000313" key="1">
    <source>
        <dbReference type="EMBL" id="SCP98905.1"/>
    </source>
</evidence>
<dbReference type="AlphaFoldDB" id="A0A1D3TX67"/>
<gene>
    <name evidence="1" type="ORF">SAMN05421730_102832</name>
</gene>
<keyword evidence="2" id="KW-1185">Reference proteome</keyword>
<dbReference type="EMBL" id="FMKA01000028">
    <property type="protein sequence ID" value="SCP98905.1"/>
    <property type="molecule type" value="Genomic_DNA"/>
</dbReference>
<sequence length="176" mass="20521">MKQLSWKSNIKHAKLEYLIKELDPTQDLSRGGITNRAIVAANDMTKAMSKEEKGNWWEKVAKKIPELNNFKIELSVPTAMQVKLDDENEEIFEVISENIKKALGLEVLQTQYEIQILWMNYYSWLKEKAIKVGSEKEEDITGPEMVKRLVQILLLNRESDVEIIEEIKTALLQWEE</sequence>
<reference evidence="1 2" key="1">
    <citation type="submission" date="2016-09" db="EMBL/GenBank/DDBJ databases">
        <authorList>
            <person name="Capua I."/>
            <person name="De Benedictis P."/>
            <person name="Joannis T."/>
            <person name="Lombin L.H."/>
            <person name="Cattoli G."/>
        </authorList>
    </citation>
    <scope>NUCLEOTIDE SEQUENCE [LARGE SCALE GENOMIC DNA]</scope>
    <source>
        <strain evidence="1 2">GluBS11</strain>
    </source>
</reference>
<organism evidence="1 2">
    <name type="scientific">Anaerobium acetethylicum</name>
    <dbReference type="NCBI Taxonomy" id="1619234"/>
    <lineage>
        <taxon>Bacteria</taxon>
        <taxon>Bacillati</taxon>
        <taxon>Bacillota</taxon>
        <taxon>Clostridia</taxon>
        <taxon>Lachnospirales</taxon>
        <taxon>Lachnospiraceae</taxon>
        <taxon>Anaerobium</taxon>
    </lineage>
</organism>
<proteinExistence type="predicted"/>
<evidence type="ECO:0000313" key="2">
    <source>
        <dbReference type="Proteomes" id="UP000199315"/>
    </source>
</evidence>
<accession>A0A1D3TX67</accession>
<dbReference type="OrthoDB" id="2075370at2"/>
<name>A0A1D3TX67_9FIRM</name>
<protein>
    <submittedName>
        <fullName evidence="1">Uncharacterized protein</fullName>
    </submittedName>
</protein>
<dbReference type="Proteomes" id="UP000199315">
    <property type="component" value="Unassembled WGS sequence"/>
</dbReference>
<dbReference type="RefSeq" id="WP_091236102.1">
    <property type="nucleotide sequence ID" value="NZ_FMKA01000028.1"/>
</dbReference>